<dbReference type="EMBL" id="MT143763">
    <property type="protein sequence ID" value="QJB02162.1"/>
    <property type="molecule type" value="Genomic_DNA"/>
</dbReference>
<sequence length="432" mass="50415">MTFIERNGALIPLSRIFPNRYNPNEMSVDKRLQLRKEVEQDTYDPIIVSQAYVFYGEEAYTMNIEWKGRKCWEPEEAYIICDGFHRFQEADYLKLPEIRCEIWEMAEDEAMPYFWKRHNFKGVHDPIKEAILFQSDMIRNKLTRQELIEKYNLPGLSYLRKRLQSLRITSDVADIFYEPLEDAKTNLSFSHLVELTSLPREYQLAMAKITCEKGWTSPELRQQIIAFKKLRGTFNERLSQIMRDVYEKKRDETLVRATPLTDEEIEKIIEEAKADTENENKTIRQNITEKPAPPPILPPPEQDPPDESKEEEKQEPSTPYTPKTLAPPTTWRNNSRTPLPPIKIETANPPTEHLTVPPPTTITQDTRAKLDNFLDLLEEDLTTLEIYPQETHHLVLQEVKKQADIARFAPDKLETTKKIALLAAKAYILGDV</sequence>
<dbReference type="Gene3D" id="1.10.10.2830">
    <property type="match status" value="1"/>
</dbReference>
<dbReference type="AlphaFoldDB" id="A0A6M3MBH7"/>
<evidence type="ECO:0000256" key="1">
    <source>
        <dbReference type="SAM" id="MobiDB-lite"/>
    </source>
</evidence>
<evidence type="ECO:0008006" key="3">
    <source>
        <dbReference type="Google" id="ProtNLM"/>
    </source>
</evidence>
<dbReference type="InterPro" id="IPR036086">
    <property type="entry name" value="ParB/Sulfiredoxin_sf"/>
</dbReference>
<dbReference type="Gene3D" id="3.90.1530.10">
    <property type="entry name" value="Conserved hypothetical protein from pyrococcus furiosus pfu- 392566-001, ParB domain"/>
    <property type="match status" value="1"/>
</dbReference>
<feature type="region of interest" description="Disordered" evidence="1">
    <location>
        <begin position="286"/>
        <end position="356"/>
    </location>
</feature>
<organism evidence="2">
    <name type="scientific">viral metagenome</name>
    <dbReference type="NCBI Taxonomy" id="1070528"/>
    <lineage>
        <taxon>unclassified sequences</taxon>
        <taxon>metagenomes</taxon>
        <taxon>organismal metagenomes</taxon>
    </lineage>
</organism>
<protein>
    <recommendedName>
        <fullName evidence="3">ParB/Sulfiredoxin domain-containing protein</fullName>
    </recommendedName>
</protein>
<name>A0A6M3MBH7_9ZZZZ</name>
<gene>
    <name evidence="2" type="ORF">MM171B01435_0005</name>
</gene>
<feature type="compositionally biased region" description="Basic and acidic residues" evidence="1">
    <location>
        <begin position="306"/>
        <end position="315"/>
    </location>
</feature>
<reference evidence="2" key="1">
    <citation type="submission" date="2020-03" db="EMBL/GenBank/DDBJ databases">
        <title>The deep terrestrial virosphere.</title>
        <authorList>
            <person name="Holmfeldt K."/>
            <person name="Nilsson E."/>
            <person name="Simone D."/>
            <person name="Lopez-Fernandez M."/>
            <person name="Wu X."/>
            <person name="de Brujin I."/>
            <person name="Lundin D."/>
            <person name="Andersson A."/>
            <person name="Bertilsson S."/>
            <person name="Dopson M."/>
        </authorList>
    </citation>
    <scope>NUCLEOTIDE SEQUENCE</scope>
    <source>
        <strain evidence="2">MM171B01435</strain>
    </source>
</reference>
<dbReference type="SUPFAM" id="SSF110849">
    <property type="entry name" value="ParB/Sulfiredoxin"/>
    <property type="match status" value="1"/>
</dbReference>
<accession>A0A6M3MBH7</accession>
<evidence type="ECO:0000313" key="2">
    <source>
        <dbReference type="EMBL" id="QJB02162.1"/>
    </source>
</evidence>
<proteinExistence type="predicted"/>
<feature type="compositionally biased region" description="Pro residues" evidence="1">
    <location>
        <begin position="291"/>
        <end position="302"/>
    </location>
</feature>